<evidence type="ECO:0000313" key="1">
    <source>
        <dbReference type="EMBL" id="GFO10827.1"/>
    </source>
</evidence>
<reference evidence="1 2" key="1">
    <citation type="journal article" date="2021" name="Elife">
        <title>Chloroplast acquisition without the gene transfer in kleptoplastic sea slugs, Plakobranchus ocellatus.</title>
        <authorList>
            <person name="Maeda T."/>
            <person name="Takahashi S."/>
            <person name="Yoshida T."/>
            <person name="Shimamura S."/>
            <person name="Takaki Y."/>
            <person name="Nagai Y."/>
            <person name="Toyoda A."/>
            <person name="Suzuki Y."/>
            <person name="Arimoto A."/>
            <person name="Ishii H."/>
            <person name="Satoh N."/>
            <person name="Nishiyama T."/>
            <person name="Hasebe M."/>
            <person name="Maruyama T."/>
            <person name="Minagawa J."/>
            <person name="Obokata J."/>
            <person name="Shigenobu S."/>
        </authorList>
    </citation>
    <scope>NUCLEOTIDE SEQUENCE [LARGE SCALE GENOMIC DNA]</scope>
</reference>
<accession>A0AAV4AUY5</accession>
<sequence length="188" mass="20244">MRYKQFIVDLSRLACFGNFRGAADREFAPDICRAYSVACLSLLSVVIKLFSKSYCRKATATPLGSTPEVGGKRTVTLCLAWPEPRGRASCLGLAAKPGVLSDRHALSSGFCANVHCLQLRGALAARSRVKSGLSCPRSSSAGWGYPSRLPSLASSSSPQPTWSMRRWLPRPAGLAVTEPLRAWPAFPS</sequence>
<comment type="caution">
    <text evidence="1">The sequence shown here is derived from an EMBL/GenBank/DDBJ whole genome shotgun (WGS) entry which is preliminary data.</text>
</comment>
<dbReference type="Proteomes" id="UP000735302">
    <property type="component" value="Unassembled WGS sequence"/>
</dbReference>
<keyword evidence="2" id="KW-1185">Reference proteome</keyword>
<dbReference type="EMBL" id="BLXT01004211">
    <property type="protein sequence ID" value="GFO10827.1"/>
    <property type="molecule type" value="Genomic_DNA"/>
</dbReference>
<gene>
    <name evidence="1" type="ORF">PoB_003733200</name>
</gene>
<evidence type="ECO:0000313" key="2">
    <source>
        <dbReference type="Proteomes" id="UP000735302"/>
    </source>
</evidence>
<proteinExistence type="predicted"/>
<organism evidence="1 2">
    <name type="scientific">Plakobranchus ocellatus</name>
    <dbReference type="NCBI Taxonomy" id="259542"/>
    <lineage>
        <taxon>Eukaryota</taxon>
        <taxon>Metazoa</taxon>
        <taxon>Spiralia</taxon>
        <taxon>Lophotrochozoa</taxon>
        <taxon>Mollusca</taxon>
        <taxon>Gastropoda</taxon>
        <taxon>Heterobranchia</taxon>
        <taxon>Euthyneura</taxon>
        <taxon>Panpulmonata</taxon>
        <taxon>Sacoglossa</taxon>
        <taxon>Placobranchoidea</taxon>
        <taxon>Plakobranchidae</taxon>
        <taxon>Plakobranchus</taxon>
    </lineage>
</organism>
<name>A0AAV4AUY5_9GAST</name>
<dbReference type="AlphaFoldDB" id="A0AAV4AUY5"/>
<protein>
    <submittedName>
        <fullName evidence="1">Uncharacterized protein</fullName>
    </submittedName>
</protein>